<evidence type="ECO:0008006" key="3">
    <source>
        <dbReference type="Google" id="ProtNLM"/>
    </source>
</evidence>
<reference evidence="2" key="1">
    <citation type="submission" date="2017-05" db="EMBL/GenBank/DDBJ databases">
        <authorList>
            <person name="Barney B.M."/>
        </authorList>
    </citation>
    <scope>NUCLEOTIDE SEQUENCE [LARGE SCALE GENOMIC DNA]</scope>
    <source>
        <strain evidence="2">PSBB022</strain>
    </source>
</reference>
<dbReference type="RefSeq" id="WP_094985827.1">
    <property type="nucleotide sequence ID" value="NZ_NHNI01000002.1"/>
</dbReference>
<keyword evidence="2" id="KW-1185">Reference proteome</keyword>
<comment type="caution">
    <text evidence="1">The sequence shown here is derived from an EMBL/GenBank/DDBJ whole genome shotgun (WGS) entry which is preliminary data.</text>
</comment>
<evidence type="ECO:0000313" key="2">
    <source>
        <dbReference type="Proteomes" id="UP000216101"/>
    </source>
</evidence>
<dbReference type="InterPro" id="IPR036390">
    <property type="entry name" value="WH_DNA-bd_sf"/>
</dbReference>
<protein>
    <recommendedName>
        <fullName evidence="3">ArsR family transcriptional regulator</fullName>
    </recommendedName>
</protein>
<dbReference type="Proteomes" id="UP000216101">
    <property type="component" value="Unassembled WGS sequence"/>
</dbReference>
<proteinExistence type="predicted"/>
<dbReference type="AlphaFoldDB" id="A0A266Q4S9"/>
<evidence type="ECO:0000313" key="1">
    <source>
        <dbReference type="EMBL" id="OZY84832.1"/>
    </source>
</evidence>
<dbReference type="SUPFAM" id="SSF46785">
    <property type="entry name" value="Winged helix' DNA-binding domain"/>
    <property type="match status" value="1"/>
</dbReference>
<name>A0A266Q4S9_9GAMM</name>
<organism evidence="1 2">
    <name type="scientific">Cellvibrio mixtus</name>
    <dbReference type="NCBI Taxonomy" id="39650"/>
    <lineage>
        <taxon>Bacteria</taxon>
        <taxon>Pseudomonadati</taxon>
        <taxon>Pseudomonadota</taxon>
        <taxon>Gammaproteobacteria</taxon>
        <taxon>Cellvibrionales</taxon>
        <taxon>Cellvibrionaceae</taxon>
        <taxon>Cellvibrio</taxon>
    </lineage>
</organism>
<sequence>MSEFAQYLREDMRLVILRVLATMPSYTANSSVLSSGLNHVGHNPSRDQVKTEIRWLEEQGLVTVEQAYDLLIARITERGADVAAARTVVPGVKKPGA</sequence>
<accession>A0A266Q4S9</accession>
<dbReference type="EMBL" id="NHNI01000002">
    <property type="protein sequence ID" value="OZY84832.1"/>
    <property type="molecule type" value="Genomic_DNA"/>
</dbReference>
<gene>
    <name evidence="1" type="ORF">CBP51_16860</name>
</gene>